<feature type="transmembrane region" description="Helical" evidence="2">
    <location>
        <begin position="353"/>
        <end position="374"/>
    </location>
</feature>
<feature type="transmembrane region" description="Helical" evidence="2">
    <location>
        <begin position="325"/>
        <end position="347"/>
    </location>
</feature>
<feature type="transmembrane region" description="Helical" evidence="2">
    <location>
        <begin position="256"/>
        <end position="278"/>
    </location>
</feature>
<dbReference type="PANTHER" id="PTHR45569:SF1">
    <property type="entry name" value="SENSOR PROTEIN KDPD"/>
    <property type="match status" value="1"/>
</dbReference>
<dbReference type="Gene3D" id="3.30.450.40">
    <property type="match status" value="1"/>
</dbReference>
<dbReference type="AlphaFoldDB" id="A0A0G2YAX5"/>
<feature type="transmembrane region" description="Helical" evidence="2">
    <location>
        <begin position="290"/>
        <end position="313"/>
    </location>
</feature>
<reference evidence="4" key="1">
    <citation type="journal article" date="2013" name="Appl. Microbiol. Biotechnol.">
        <title>Characteristics and activity analysis of epothilone operon promoters from Sorangium cellulosum strains in Escherichia coli.</title>
        <authorList>
            <person name="Zhu L.P."/>
            <person name="Li Z.F."/>
            <person name="Sun X."/>
            <person name="Li S.G."/>
            <person name="Li Y.Z."/>
        </authorList>
    </citation>
    <scope>NUCLEOTIDE SEQUENCE</scope>
    <source>
        <strain evidence="4">So0157-2</strain>
    </source>
</reference>
<feature type="transmembrane region" description="Helical" evidence="2">
    <location>
        <begin position="167"/>
        <end position="191"/>
    </location>
</feature>
<keyword evidence="2" id="KW-0472">Membrane</keyword>
<dbReference type="Pfam" id="PF02518">
    <property type="entry name" value="HATPase_c"/>
    <property type="match status" value="1"/>
</dbReference>
<dbReference type="InterPro" id="IPR029016">
    <property type="entry name" value="GAF-like_dom_sf"/>
</dbReference>
<proteinExistence type="predicted"/>
<feature type="compositionally biased region" description="Polar residues" evidence="1">
    <location>
        <begin position="13"/>
        <end position="22"/>
    </location>
</feature>
<dbReference type="InterPro" id="IPR036890">
    <property type="entry name" value="HATPase_C_sf"/>
</dbReference>
<keyword evidence="2" id="KW-0812">Transmembrane</keyword>
<sequence length="810" mass="87218">MGSPTCRLPACPSASSHGTSSEGDADTVDPPTSRRARDRRAARLWPCAIALVLVAAVAVAAGRLSLATLGTPFPGLFLDPHGSYSSVRFPRWPAADSLRFPDRLVLVDGIPAGTPRDMPNDFVLPGIRRAIAGRYERGAGDVELVFSRGGEQIPVRRAIRTVGVDEVAFFFGFYVLVGLSILGSGVVVYVIAERRAAARAYAVWAAGAALFFCTFYDYHTTTALVPLFDVAALAVLLGFLWLAWAFPAPPRGGRGALRSALVASSAVGAAIAGVLIASPRLPVDLLALRIAVGHLNVLAMFVLVAALGVRVRASTGVEREQLRSAAYGLVTIPVLIGVSLSLALVAGRAAVHLLLPLLAPLIPLAIGYSIIRYDILYTRALLTRRLMALPLGLAGLAAGVLAWLILRYAATVHGMDWLVPVVFGLSAVILVVIFGQRLVTRLFFRAAEEYRPTIEQLSEHIASLREEDAIRAELSRLILRWLPTEGVDVLAPGALATVAGLTAAGHASLDAGRHVRVAAGPGRVEILVPMRFHGELCGVFRIGPKFGGALFTSEDVALLDTMAALGAVALHHAAVIGEVENLRRVQVDASRDERTRVVDTLSAEIAHELGHPLRYFKDLFQERPAGAPISNEELDFARLQVERMDRMLATLETLEIPPPRQEPVVLRRTVEHALLLLRETFQAQSVNVENDVPEGLVLQAEHDPLVQVFANLLRNAAQAAGPGGSVGVRAYRAGDAWQVDIWDNGPGISEEVEPTLFRVWGVTTRRGGKGLGLMVCTRILRHLHWDIDFLREGDRTIFRITIPVHSTAAS</sequence>
<accession>A0A0G2YAX5</accession>
<dbReference type="EMBL" id="EU414841">
    <property type="protein sequence ID" value="AKI82218.1"/>
    <property type="molecule type" value="Genomic_DNA"/>
</dbReference>
<evidence type="ECO:0000256" key="2">
    <source>
        <dbReference type="SAM" id="Phobius"/>
    </source>
</evidence>
<feature type="domain" description="Histidine kinase" evidence="3">
    <location>
        <begin position="604"/>
        <end position="806"/>
    </location>
</feature>
<protein>
    <submittedName>
        <fullName evidence="4">Putative signal transduction histidine kinase</fullName>
    </submittedName>
</protein>
<dbReference type="InterPro" id="IPR003594">
    <property type="entry name" value="HATPase_dom"/>
</dbReference>
<keyword evidence="2" id="KW-1133">Transmembrane helix</keyword>
<dbReference type="GO" id="GO:0000155">
    <property type="term" value="F:phosphorelay sensor kinase activity"/>
    <property type="evidence" value="ECO:0007669"/>
    <property type="project" value="TreeGrafter"/>
</dbReference>
<dbReference type="SMART" id="SM00387">
    <property type="entry name" value="HATPase_c"/>
    <property type="match status" value="1"/>
</dbReference>
<dbReference type="SUPFAM" id="SSF55781">
    <property type="entry name" value="GAF domain-like"/>
    <property type="match status" value="1"/>
</dbReference>
<organism evidence="4">
    <name type="scientific">Sorangium cellulosum So0157-2</name>
    <dbReference type="NCBI Taxonomy" id="1254432"/>
    <lineage>
        <taxon>Bacteria</taxon>
        <taxon>Pseudomonadati</taxon>
        <taxon>Myxococcota</taxon>
        <taxon>Polyangia</taxon>
        <taxon>Polyangiales</taxon>
        <taxon>Polyangiaceae</taxon>
        <taxon>Sorangium</taxon>
    </lineage>
</organism>
<keyword evidence="4" id="KW-0418">Kinase</keyword>
<dbReference type="Gene3D" id="3.30.565.10">
    <property type="entry name" value="Histidine kinase-like ATPase, C-terminal domain"/>
    <property type="match status" value="1"/>
</dbReference>
<dbReference type="InterPro" id="IPR005467">
    <property type="entry name" value="His_kinase_dom"/>
</dbReference>
<feature type="region of interest" description="Disordered" evidence="1">
    <location>
        <begin position="1"/>
        <end position="37"/>
    </location>
</feature>
<dbReference type="PROSITE" id="PS50109">
    <property type="entry name" value="HIS_KIN"/>
    <property type="match status" value="1"/>
</dbReference>
<dbReference type="InterPro" id="IPR052023">
    <property type="entry name" value="Histidine_kinase_KdpD"/>
</dbReference>
<feature type="transmembrane region" description="Helical" evidence="2">
    <location>
        <begin position="224"/>
        <end position="244"/>
    </location>
</feature>
<feature type="transmembrane region" description="Helical" evidence="2">
    <location>
        <begin position="44"/>
        <end position="66"/>
    </location>
</feature>
<feature type="transmembrane region" description="Helical" evidence="2">
    <location>
        <begin position="417"/>
        <end position="435"/>
    </location>
</feature>
<dbReference type="GO" id="GO:0005886">
    <property type="term" value="C:plasma membrane"/>
    <property type="evidence" value="ECO:0007669"/>
    <property type="project" value="TreeGrafter"/>
</dbReference>
<name>A0A0G2YAX5_SORCE</name>
<evidence type="ECO:0000259" key="3">
    <source>
        <dbReference type="PROSITE" id="PS50109"/>
    </source>
</evidence>
<keyword evidence="4" id="KW-0808">Transferase</keyword>
<evidence type="ECO:0000313" key="4">
    <source>
        <dbReference type="EMBL" id="AKI82218.1"/>
    </source>
</evidence>
<evidence type="ECO:0000256" key="1">
    <source>
        <dbReference type="SAM" id="MobiDB-lite"/>
    </source>
</evidence>
<dbReference type="SUPFAM" id="SSF55874">
    <property type="entry name" value="ATPase domain of HSP90 chaperone/DNA topoisomerase II/histidine kinase"/>
    <property type="match status" value="1"/>
</dbReference>
<reference evidence="4" key="2">
    <citation type="submission" date="2015-05" db="EMBL/GenBank/DDBJ databases">
        <title>The biosynthetic gene cluster for the epothilones from Sorangium cellulosum So0157-2.</title>
        <authorList>
            <person name="Li Y.Z."/>
            <person name="Li Z.F."/>
            <person name="Xia Z.J."/>
            <person name="Zhao J.Y."/>
            <person name="Sun X."/>
            <person name="Zhao L."/>
            <person name="Hu W."/>
            <person name="Liu H."/>
            <person name="Wu Z.H."/>
            <person name="Liu W.F."/>
        </authorList>
    </citation>
    <scope>NUCLEOTIDE SEQUENCE</scope>
    <source>
        <strain evidence="4">So0157-2</strain>
    </source>
</reference>
<feature type="transmembrane region" description="Helical" evidence="2">
    <location>
        <begin position="386"/>
        <end position="405"/>
    </location>
</feature>
<dbReference type="PANTHER" id="PTHR45569">
    <property type="entry name" value="SENSOR PROTEIN KDPD"/>
    <property type="match status" value="1"/>
</dbReference>